<evidence type="ECO:0000313" key="1">
    <source>
        <dbReference type="EMBL" id="GKT36195.1"/>
    </source>
</evidence>
<proteinExistence type="predicted"/>
<evidence type="ECO:0000313" key="2">
    <source>
        <dbReference type="Proteomes" id="UP001057375"/>
    </source>
</evidence>
<name>A0ABQ5KUQ3_9EUKA</name>
<comment type="caution">
    <text evidence="1">The sequence shown here is derived from an EMBL/GenBank/DDBJ whole genome shotgun (WGS) entry which is preliminary data.</text>
</comment>
<sequence>VGDIFHRYTPDEVKALQKLGHVPDELVMFEDEDEIADIHEEEEEKGMKEDEIDDL</sequence>
<dbReference type="InterPro" id="IPR012340">
    <property type="entry name" value="NA-bd_OB-fold"/>
</dbReference>
<dbReference type="Proteomes" id="UP001057375">
    <property type="component" value="Unassembled WGS sequence"/>
</dbReference>
<keyword evidence="2" id="KW-1185">Reference proteome</keyword>
<feature type="non-terminal residue" evidence="1">
    <location>
        <position position="1"/>
    </location>
</feature>
<organism evidence="1 2">
    <name type="scientific">Aduncisulcus paluster</name>
    <dbReference type="NCBI Taxonomy" id="2918883"/>
    <lineage>
        <taxon>Eukaryota</taxon>
        <taxon>Metamonada</taxon>
        <taxon>Carpediemonas-like organisms</taxon>
        <taxon>Aduncisulcus</taxon>
    </lineage>
</organism>
<protein>
    <submittedName>
        <fullName evidence="1">Uncharacterized protein</fullName>
    </submittedName>
</protein>
<gene>
    <name evidence="1" type="ORF">ADUPG1_009205</name>
</gene>
<dbReference type="Gene3D" id="2.40.50.140">
    <property type="entry name" value="Nucleic acid-binding proteins"/>
    <property type="match status" value="1"/>
</dbReference>
<reference evidence="1" key="1">
    <citation type="submission" date="2022-03" db="EMBL/GenBank/DDBJ databases">
        <title>Draft genome sequence of Aduncisulcus paluster, a free-living microaerophilic Fornicata.</title>
        <authorList>
            <person name="Yuyama I."/>
            <person name="Kume K."/>
            <person name="Tamura T."/>
            <person name="Inagaki Y."/>
            <person name="Hashimoto T."/>
        </authorList>
    </citation>
    <scope>NUCLEOTIDE SEQUENCE</scope>
    <source>
        <strain evidence="1">NY0171</strain>
    </source>
</reference>
<accession>A0ABQ5KUQ3</accession>
<dbReference type="SUPFAM" id="SSF50249">
    <property type="entry name" value="Nucleic acid-binding proteins"/>
    <property type="match status" value="1"/>
</dbReference>
<dbReference type="EMBL" id="BQXS01011161">
    <property type="protein sequence ID" value="GKT36195.1"/>
    <property type="molecule type" value="Genomic_DNA"/>
</dbReference>